<dbReference type="AlphaFoldDB" id="A0A834RA75"/>
<dbReference type="EnsemblMetazoa" id="SSS_3000s_mrna">
    <property type="protein sequence ID" value="KAF7492881.1"/>
    <property type="gene ID" value="SSS_3000"/>
</dbReference>
<sequence length="206" mass="24367">MVDSNQFDFFYLRNQNDYLSESRSEIEKNLNAETIRLQAEKKYQEKFSRVSKIVQKKCLVQGVWEPENNLILIVNEDRCLKQYIPFIHNGRKYLKRFEALFLLESRSLNLKYKEISLSIEDCYHLLLHNFRDHQLYRIFSVLSRAGYHVKQLNNEYDLAKEGKQSSRPVEVSPIFQGLRTGSIEPILPLGSILTTEELFEKSNQKL</sequence>
<dbReference type="EMBL" id="WVUK01000056">
    <property type="protein sequence ID" value="KAF7492881.1"/>
    <property type="molecule type" value="Genomic_DNA"/>
</dbReference>
<dbReference type="GO" id="GO:0004519">
    <property type="term" value="F:endonuclease activity"/>
    <property type="evidence" value="ECO:0007669"/>
    <property type="project" value="UniProtKB-KW"/>
</dbReference>
<evidence type="ECO:0000313" key="2">
    <source>
        <dbReference type="EnsemblMetazoa" id="KAF7492881.1"/>
    </source>
</evidence>
<name>A0A834RA75_SARSC</name>
<organism evidence="1">
    <name type="scientific">Sarcoptes scabiei</name>
    <name type="common">Itch mite</name>
    <name type="synonym">Acarus scabiei</name>
    <dbReference type="NCBI Taxonomy" id="52283"/>
    <lineage>
        <taxon>Eukaryota</taxon>
        <taxon>Metazoa</taxon>
        <taxon>Ecdysozoa</taxon>
        <taxon>Arthropoda</taxon>
        <taxon>Chelicerata</taxon>
        <taxon>Arachnida</taxon>
        <taxon>Acari</taxon>
        <taxon>Acariformes</taxon>
        <taxon>Sarcoptiformes</taxon>
        <taxon>Astigmata</taxon>
        <taxon>Psoroptidia</taxon>
        <taxon>Sarcoptoidea</taxon>
        <taxon>Sarcoptidae</taxon>
        <taxon>Sarcoptinae</taxon>
        <taxon>Sarcoptes</taxon>
    </lineage>
</organism>
<reference evidence="2" key="3">
    <citation type="submission" date="2022-06" db="UniProtKB">
        <authorList>
            <consortium name="EnsemblMetazoa"/>
        </authorList>
    </citation>
    <scope>IDENTIFICATION</scope>
</reference>
<evidence type="ECO:0000313" key="3">
    <source>
        <dbReference type="Proteomes" id="UP000070412"/>
    </source>
</evidence>
<gene>
    <name evidence="1" type="ORF">SSS_3000</name>
</gene>
<dbReference type="InterPro" id="IPR024337">
    <property type="entry name" value="tRNA_splic_suSen54"/>
</dbReference>
<reference evidence="1" key="2">
    <citation type="submission" date="2020-01" db="EMBL/GenBank/DDBJ databases">
        <authorList>
            <person name="Korhonen P.K.K."/>
            <person name="Guangxu M.G."/>
            <person name="Wang T.W."/>
            <person name="Stroehlein A.J.S."/>
            <person name="Young N.D."/>
            <person name="Ang C.-S.A."/>
            <person name="Fernando D.W.F."/>
            <person name="Lu H.L."/>
            <person name="Taylor S.T."/>
            <person name="Ehtesham M.E.M."/>
            <person name="Najaraj S.H.N."/>
            <person name="Harsha G.H.G."/>
            <person name="Madugundu A.M."/>
            <person name="Renuse S.R."/>
            <person name="Holt D.H."/>
            <person name="Pandey A.P."/>
            <person name="Papenfuss A.P."/>
            <person name="Gasser R.B.G."/>
            <person name="Fischer K.F."/>
        </authorList>
    </citation>
    <scope>NUCLEOTIDE SEQUENCE</scope>
    <source>
        <strain evidence="1">SSS_KF_BRIS2020</strain>
    </source>
</reference>
<dbReference type="GO" id="GO:0000379">
    <property type="term" value="P:tRNA-type intron splice site recognition and cleavage"/>
    <property type="evidence" value="ECO:0007669"/>
    <property type="project" value="TreeGrafter"/>
</dbReference>
<protein>
    <submittedName>
        <fullName evidence="1">tRNA-splicing endonuclease subunit Sen54</fullName>
    </submittedName>
</protein>
<dbReference type="GO" id="GO:0000214">
    <property type="term" value="C:tRNA-intron endonuclease complex"/>
    <property type="evidence" value="ECO:0007669"/>
    <property type="project" value="TreeGrafter"/>
</dbReference>
<keyword evidence="1" id="KW-0378">Hydrolase</keyword>
<keyword evidence="1" id="KW-0255">Endonuclease</keyword>
<accession>A0A834RA75</accession>
<dbReference type="OrthoDB" id="6430781at2759"/>
<keyword evidence="3" id="KW-1185">Reference proteome</keyword>
<proteinExistence type="predicted"/>
<dbReference type="PANTHER" id="PTHR21027:SF1">
    <property type="entry name" value="TRNA-SPLICING ENDONUCLEASE SUBUNIT SEN54"/>
    <property type="match status" value="1"/>
</dbReference>
<evidence type="ECO:0000313" key="1">
    <source>
        <dbReference type="EMBL" id="KAF7492881.1"/>
    </source>
</evidence>
<reference evidence="3" key="1">
    <citation type="journal article" date="2020" name="PLoS Negl. Trop. Dis.">
        <title>High-quality nuclear genome for Sarcoptes scabiei-A critical resource for a neglected parasite.</title>
        <authorList>
            <person name="Korhonen P.K."/>
            <person name="Gasser R.B."/>
            <person name="Ma G."/>
            <person name="Wang T."/>
            <person name="Stroehlein A.J."/>
            <person name="Young N.D."/>
            <person name="Ang C.S."/>
            <person name="Fernando D.D."/>
            <person name="Lu H.C."/>
            <person name="Taylor S."/>
            <person name="Reynolds S.L."/>
            <person name="Mofiz E."/>
            <person name="Najaraj S.H."/>
            <person name="Gowda H."/>
            <person name="Madugundu A."/>
            <person name="Renuse S."/>
            <person name="Holt D."/>
            <person name="Pandey A."/>
            <person name="Papenfuss A.T."/>
            <person name="Fischer K."/>
        </authorList>
    </citation>
    <scope>NUCLEOTIDE SEQUENCE [LARGE SCALE GENOMIC DNA]</scope>
</reference>
<dbReference type="Proteomes" id="UP000070412">
    <property type="component" value="Unassembled WGS sequence"/>
</dbReference>
<dbReference type="PANTHER" id="PTHR21027">
    <property type="entry name" value="TRNA-SPLICING ENDONUCLEASE SUBUNIT SEN54"/>
    <property type="match status" value="1"/>
</dbReference>
<keyword evidence="1" id="KW-0540">Nuclease</keyword>